<evidence type="ECO:0000313" key="11">
    <source>
        <dbReference type="Proteomes" id="UP000503640"/>
    </source>
</evidence>
<evidence type="ECO:0000256" key="5">
    <source>
        <dbReference type="ARBA" id="ARBA00022692"/>
    </source>
</evidence>
<comment type="subcellular location">
    <subcellularLocation>
        <location evidence="1">Cell membrane</location>
        <topology evidence="1">Multi-pass membrane protein</topology>
    </subcellularLocation>
</comment>
<proteinExistence type="predicted"/>
<dbReference type="PANTHER" id="PTHR33908">
    <property type="entry name" value="MANNOSYLTRANSFERASE YKCB-RELATED"/>
    <property type="match status" value="1"/>
</dbReference>
<dbReference type="Proteomes" id="UP000503640">
    <property type="component" value="Unassembled WGS sequence"/>
</dbReference>
<evidence type="ECO:0000256" key="2">
    <source>
        <dbReference type="ARBA" id="ARBA00022475"/>
    </source>
</evidence>
<feature type="transmembrane region" description="Helical" evidence="8">
    <location>
        <begin position="381"/>
        <end position="400"/>
    </location>
</feature>
<dbReference type="GO" id="GO:0009103">
    <property type="term" value="P:lipopolysaccharide biosynthetic process"/>
    <property type="evidence" value="ECO:0007669"/>
    <property type="project" value="UniProtKB-ARBA"/>
</dbReference>
<dbReference type="PANTHER" id="PTHR33908:SF3">
    <property type="entry name" value="UNDECAPRENYL PHOSPHATE-ALPHA-4-AMINO-4-DEOXY-L-ARABINOSE ARABINOSYL TRANSFERASE"/>
    <property type="match status" value="1"/>
</dbReference>
<evidence type="ECO:0000256" key="6">
    <source>
        <dbReference type="ARBA" id="ARBA00022989"/>
    </source>
</evidence>
<feature type="transmembrane region" description="Helical" evidence="8">
    <location>
        <begin position="407"/>
        <end position="426"/>
    </location>
</feature>
<feature type="transmembrane region" description="Helical" evidence="8">
    <location>
        <begin position="109"/>
        <end position="130"/>
    </location>
</feature>
<keyword evidence="6 8" id="KW-1133">Transmembrane helix</keyword>
<dbReference type="Pfam" id="PF13231">
    <property type="entry name" value="PMT_2"/>
    <property type="match status" value="1"/>
</dbReference>
<feature type="transmembrane region" description="Helical" evidence="8">
    <location>
        <begin position="276"/>
        <end position="297"/>
    </location>
</feature>
<feature type="domain" description="Glycosyltransferase RgtA/B/C/D-like" evidence="9">
    <location>
        <begin position="85"/>
        <end position="241"/>
    </location>
</feature>
<keyword evidence="7 8" id="KW-0472">Membrane</keyword>
<dbReference type="EMBL" id="BJTG01000001">
    <property type="protein sequence ID" value="GEJ55283.1"/>
    <property type="molecule type" value="Genomic_DNA"/>
</dbReference>
<evidence type="ECO:0000256" key="7">
    <source>
        <dbReference type="ARBA" id="ARBA00023136"/>
    </source>
</evidence>
<evidence type="ECO:0000259" key="9">
    <source>
        <dbReference type="Pfam" id="PF13231"/>
    </source>
</evidence>
<sequence>MSHIKPPRGPRTPCRACAACDMGRGSMKPRLAALGLLALLYLPALGSSSSGTHPDESYYLGISAEMDARGAWLTPTIDGAAKWFKPPLLYWAERAAYAAFGRGFFGGRLPAALCAIALALLTGALARRMYGEPAELLATLLVGSTFGWVKFGRMAMMDAPMTLAFTAAAYGAWRACEEDRPRQLLWAGLGAGAAFMLKGPVGAVIILLLAGGFVALRRPRLLAGRYTLGAFALGALVGLPWYVASFAVHGRRFYDFFVVEQNLDRFRHPWTLGGEATLLVGLLVFLLPWTLLVLAALPGALRTWREPGSLLPLLWMAVVLAVFTVPSLKWPHYGLGCAPAAALLAARAAPPRWARLGTAALLAALAAGALAVLRWPLAPAAVAAIAPAALAFAAAAALCARGRLAPAAASAGGGLALLLAFAIPAVNPPVIPREALARLAGRDLHVYDYVPGIFTLGAGRPVHRVERAALAPTLAGGGVVILARGALDHLPPELAARLAPVARWEHIPGYLPPAVVARSWLERDPSLLFEPMLAVELRSGAVGAR</sequence>
<accession>A0A7I9VFY2</accession>
<dbReference type="InterPro" id="IPR050297">
    <property type="entry name" value="LipidA_mod_glycosyltrf_83"/>
</dbReference>
<keyword evidence="5 8" id="KW-0812">Transmembrane</keyword>
<evidence type="ECO:0000256" key="8">
    <source>
        <dbReference type="SAM" id="Phobius"/>
    </source>
</evidence>
<dbReference type="GO" id="GO:0016763">
    <property type="term" value="F:pentosyltransferase activity"/>
    <property type="evidence" value="ECO:0007669"/>
    <property type="project" value="TreeGrafter"/>
</dbReference>
<dbReference type="GO" id="GO:0010041">
    <property type="term" value="P:response to iron(III) ion"/>
    <property type="evidence" value="ECO:0007669"/>
    <property type="project" value="TreeGrafter"/>
</dbReference>
<evidence type="ECO:0000256" key="4">
    <source>
        <dbReference type="ARBA" id="ARBA00022679"/>
    </source>
</evidence>
<organism evidence="10 11">
    <name type="scientific">Anaeromyxobacter diazotrophicus</name>
    <dbReference type="NCBI Taxonomy" id="2590199"/>
    <lineage>
        <taxon>Bacteria</taxon>
        <taxon>Pseudomonadati</taxon>
        <taxon>Myxococcota</taxon>
        <taxon>Myxococcia</taxon>
        <taxon>Myxococcales</taxon>
        <taxon>Cystobacterineae</taxon>
        <taxon>Anaeromyxobacteraceae</taxon>
        <taxon>Anaeromyxobacter</taxon>
    </lineage>
</organism>
<dbReference type="InterPro" id="IPR038731">
    <property type="entry name" value="RgtA/B/C-like"/>
</dbReference>
<dbReference type="GO" id="GO:0005886">
    <property type="term" value="C:plasma membrane"/>
    <property type="evidence" value="ECO:0007669"/>
    <property type="project" value="UniProtKB-SubCell"/>
</dbReference>
<feature type="transmembrane region" description="Helical" evidence="8">
    <location>
        <begin position="332"/>
        <end position="349"/>
    </location>
</feature>
<feature type="transmembrane region" description="Helical" evidence="8">
    <location>
        <begin position="228"/>
        <end position="248"/>
    </location>
</feature>
<keyword evidence="4" id="KW-0808">Transferase</keyword>
<dbReference type="AlphaFoldDB" id="A0A7I9VFY2"/>
<keyword evidence="11" id="KW-1185">Reference proteome</keyword>
<feature type="transmembrane region" description="Helical" evidence="8">
    <location>
        <begin position="185"/>
        <end position="216"/>
    </location>
</feature>
<evidence type="ECO:0000256" key="1">
    <source>
        <dbReference type="ARBA" id="ARBA00004651"/>
    </source>
</evidence>
<gene>
    <name evidence="10" type="ORF">AMYX_00240</name>
</gene>
<keyword evidence="2" id="KW-1003">Cell membrane</keyword>
<keyword evidence="3" id="KW-0328">Glycosyltransferase</keyword>
<name>A0A7I9VFY2_9BACT</name>
<feature type="transmembrane region" description="Helical" evidence="8">
    <location>
        <begin position="356"/>
        <end position="375"/>
    </location>
</feature>
<evidence type="ECO:0000256" key="3">
    <source>
        <dbReference type="ARBA" id="ARBA00022676"/>
    </source>
</evidence>
<feature type="transmembrane region" description="Helical" evidence="8">
    <location>
        <begin position="309"/>
        <end position="326"/>
    </location>
</feature>
<reference evidence="11" key="1">
    <citation type="journal article" date="2020" name="Appl. Environ. Microbiol.">
        <title>Diazotrophic Anaeromyxobacter Isolates from Soils.</title>
        <authorList>
            <person name="Masuda Y."/>
            <person name="Yamanaka H."/>
            <person name="Xu Z.X."/>
            <person name="Shiratori Y."/>
            <person name="Aono T."/>
            <person name="Amachi S."/>
            <person name="Senoo K."/>
            <person name="Itoh H."/>
        </authorList>
    </citation>
    <scope>NUCLEOTIDE SEQUENCE [LARGE SCALE GENOMIC DNA]</scope>
    <source>
        <strain evidence="11">R267</strain>
    </source>
</reference>
<comment type="caution">
    <text evidence="10">The sequence shown here is derived from an EMBL/GenBank/DDBJ whole genome shotgun (WGS) entry which is preliminary data.</text>
</comment>
<protein>
    <recommendedName>
        <fullName evidence="9">Glycosyltransferase RgtA/B/C/D-like domain-containing protein</fullName>
    </recommendedName>
</protein>
<evidence type="ECO:0000313" key="10">
    <source>
        <dbReference type="EMBL" id="GEJ55283.1"/>
    </source>
</evidence>